<dbReference type="Proteomes" id="UP000197783">
    <property type="component" value="Unassembled WGS sequence"/>
</dbReference>
<dbReference type="EMBL" id="NBBJ01000002">
    <property type="protein sequence ID" value="OWK30949.1"/>
    <property type="molecule type" value="Genomic_DNA"/>
</dbReference>
<gene>
    <name evidence="1" type="ORF">SPMU_19410</name>
</gene>
<organism evidence="1 2">
    <name type="scientific">Sphingomonas mucosissima</name>
    <dbReference type="NCBI Taxonomy" id="370959"/>
    <lineage>
        <taxon>Bacteria</taxon>
        <taxon>Pseudomonadati</taxon>
        <taxon>Pseudomonadota</taxon>
        <taxon>Alphaproteobacteria</taxon>
        <taxon>Sphingomonadales</taxon>
        <taxon>Sphingomonadaceae</taxon>
        <taxon>Sphingomonas</taxon>
    </lineage>
</organism>
<reference evidence="1 2" key="1">
    <citation type="submission" date="2017-03" db="EMBL/GenBank/DDBJ databases">
        <title>Genome sequence of Sphingomonas mucosissima DSM 17494.</title>
        <authorList>
            <person name="Poehlein A."/>
            <person name="Wuebbeler J.H."/>
            <person name="Steinbuechel A."/>
            <person name="Daniel R."/>
        </authorList>
    </citation>
    <scope>NUCLEOTIDE SEQUENCE [LARGE SCALE GENOMIC DNA]</scope>
    <source>
        <strain evidence="1 2">DSM 17494</strain>
    </source>
</reference>
<dbReference type="RefSeq" id="WP_088333608.1">
    <property type="nucleotide sequence ID" value="NZ_NBBJ01000002.1"/>
</dbReference>
<dbReference type="AlphaFoldDB" id="A0A245ZMI1"/>
<evidence type="ECO:0000313" key="1">
    <source>
        <dbReference type="EMBL" id="OWK30949.1"/>
    </source>
</evidence>
<comment type="caution">
    <text evidence="1">The sequence shown here is derived from an EMBL/GenBank/DDBJ whole genome shotgun (WGS) entry which is preliminary data.</text>
</comment>
<sequence length="230" mass="25891">MNELFGGRFAPITDTIGFLRCNPDRAVEAFLSWQGDVQSQRGVELEASTAQVDLSEALPKLLPLTSVERRRFLFVPTRSDWTAFVDNGHEGTDAFSHISYLAEQIGCDGVRATWVPEERPGQWPATVLELYGPEKTDFLNTIRSIAVSFDGSKWFFSADGEVQSFEEVSRYKERSIKKRFDGSLLDTYLRHLGISMFDESFFTPTGARTTLVEKFGPIAPAAQEFGLKMR</sequence>
<keyword evidence="2" id="KW-1185">Reference proteome</keyword>
<evidence type="ECO:0000313" key="2">
    <source>
        <dbReference type="Proteomes" id="UP000197783"/>
    </source>
</evidence>
<proteinExistence type="predicted"/>
<accession>A0A245ZMI1</accession>
<name>A0A245ZMI1_9SPHN</name>
<dbReference type="OrthoDB" id="8857370at2"/>
<protein>
    <submittedName>
        <fullName evidence="1">Uncharacterized protein</fullName>
    </submittedName>
</protein>